<dbReference type="Pfam" id="PF16344">
    <property type="entry name" value="FecR_C"/>
    <property type="match status" value="1"/>
</dbReference>
<dbReference type="InterPro" id="IPR032508">
    <property type="entry name" value="FecR_C"/>
</dbReference>
<dbReference type="Gene3D" id="2.60.120.1440">
    <property type="match status" value="1"/>
</dbReference>
<dbReference type="InterPro" id="IPR006860">
    <property type="entry name" value="FecR"/>
</dbReference>
<keyword evidence="5" id="KW-1185">Reference proteome</keyword>
<evidence type="ECO:0000313" key="4">
    <source>
        <dbReference type="EMBL" id="MFD1003687.1"/>
    </source>
</evidence>
<keyword evidence="1" id="KW-1133">Transmembrane helix</keyword>
<dbReference type="Proteomes" id="UP001597112">
    <property type="component" value="Unassembled WGS sequence"/>
</dbReference>
<dbReference type="Gene3D" id="3.55.50.30">
    <property type="match status" value="1"/>
</dbReference>
<feature type="domain" description="FecR protein" evidence="2">
    <location>
        <begin position="126"/>
        <end position="210"/>
    </location>
</feature>
<evidence type="ECO:0000256" key="1">
    <source>
        <dbReference type="SAM" id="Phobius"/>
    </source>
</evidence>
<evidence type="ECO:0000259" key="2">
    <source>
        <dbReference type="Pfam" id="PF04773"/>
    </source>
</evidence>
<dbReference type="PIRSF" id="PIRSF018266">
    <property type="entry name" value="FecR"/>
    <property type="match status" value="1"/>
</dbReference>
<sequence>MTQEEFSKLLARYTRGECTPQEEEFILKWYDTVQASHPEAADESSEATEARLWASLQVKLKRTKKSSFYYTWRVAAAILLLMATGAVLYFANYGFTPAEESVAINNFGQKYTGIQLIENKTNIPHRVTLTDGSEVTLEPGSELRVASEFTNNKREVYLTGEAFFHVKRDTLRPFLVYANEVITKVLGTSFTVKAYKDAKQTTVAVMTGKVSVSTNPEVIQKKHTTQEVILTPNQEAVYNRAINKVTKKLVDVPRIVLEKPTLFEMKYDATPVSKIFEVLEENYGVEIIYDEDILSECFLTTSMSDEGLYQRIEIICKAIGAEYKIQDTTITITGKGCQ</sequence>
<evidence type="ECO:0000259" key="3">
    <source>
        <dbReference type="Pfam" id="PF16344"/>
    </source>
</evidence>
<accession>A0ABW3KCK2</accession>
<name>A0ABW3KCK2_9BACT</name>
<reference evidence="5" key="1">
    <citation type="journal article" date="2019" name="Int. J. Syst. Evol. Microbiol.">
        <title>The Global Catalogue of Microorganisms (GCM) 10K type strain sequencing project: providing services to taxonomists for standard genome sequencing and annotation.</title>
        <authorList>
            <consortium name="The Broad Institute Genomics Platform"/>
            <consortium name="The Broad Institute Genome Sequencing Center for Infectious Disease"/>
            <person name="Wu L."/>
            <person name="Ma J."/>
        </authorList>
    </citation>
    <scope>NUCLEOTIDE SEQUENCE [LARGE SCALE GENOMIC DNA]</scope>
    <source>
        <strain evidence="5">CCUG 58938</strain>
    </source>
</reference>
<keyword evidence="1" id="KW-0812">Transmembrane</keyword>
<comment type="caution">
    <text evidence="4">The sequence shown here is derived from an EMBL/GenBank/DDBJ whole genome shotgun (WGS) entry which is preliminary data.</text>
</comment>
<keyword evidence="1" id="KW-0472">Membrane</keyword>
<dbReference type="Pfam" id="PF04773">
    <property type="entry name" value="FecR"/>
    <property type="match status" value="1"/>
</dbReference>
<proteinExistence type="predicted"/>
<protein>
    <submittedName>
        <fullName evidence="4">FecR family protein</fullName>
    </submittedName>
</protein>
<dbReference type="InterPro" id="IPR012373">
    <property type="entry name" value="Ferrdict_sens_TM"/>
</dbReference>
<organism evidence="4 5">
    <name type="scientific">Ohtaekwangia kribbensis</name>
    <dbReference type="NCBI Taxonomy" id="688913"/>
    <lineage>
        <taxon>Bacteria</taxon>
        <taxon>Pseudomonadati</taxon>
        <taxon>Bacteroidota</taxon>
        <taxon>Cytophagia</taxon>
        <taxon>Cytophagales</taxon>
        <taxon>Fulvivirgaceae</taxon>
        <taxon>Ohtaekwangia</taxon>
    </lineage>
</organism>
<feature type="domain" description="Protein FecR C-terminal" evidence="3">
    <location>
        <begin position="266"/>
        <end position="332"/>
    </location>
</feature>
<dbReference type="PANTHER" id="PTHR30273">
    <property type="entry name" value="PERIPLASMIC SIGNAL SENSOR AND SIGMA FACTOR ACTIVATOR FECR-RELATED"/>
    <property type="match status" value="1"/>
</dbReference>
<gene>
    <name evidence="4" type="ORF">ACFQ21_30455</name>
</gene>
<dbReference type="RefSeq" id="WP_377586638.1">
    <property type="nucleotide sequence ID" value="NZ_JBHTKA010000016.1"/>
</dbReference>
<dbReference type="PANTHER" id="PTHR30273:SF2">
    <property type="entry name" value="PROTEIN FECR"/>
    <property type="match status" value="1"/>
</dbReference>
<evidence type="ECO:0000313" key="5">
    <source>
        <dbReference type="Proteomes" id="UP001597112"/>
    </source>
</evidence>
<dbReference type="EMBL" id="JBHTKA010000016">
    <property type="protein sequence ID" value="MFD1003687.1"/>
    <property type="molecule type" value="Genomic_DNA"/>
</dbReference>
<feature type="transmembrane region" description="Helical" evidence="1">
    <location>
        <begin position="70"/>
        <end position="91"/>
    </location>
</feature>